<evidence type="ECO:0000313" key="2">
    <source>
        <dbReference type="EMBL" id="BFH72783.1"/>
    </source>
</evidence>
<dbReference type="AlphaFoldDB" id="A0AAT9GPL2"/>
<organism evidence="2">
    <name type="scientific">Sulfurisphaera javensis</name>
    <dbReference type="NCBI Taxonomy" id="2049879"/>
    <lineage>
        <taxon>Archaea</taxon>
        <taxon>Thermoproteota</taxon>
        <taxon>Thermoprotei</taxon>
        <taxon>Sulfolobales</taxon>
        <taxon>Sulfolobaceae</taxon>
        <taxon>Sulfurisphaera</taxon>
    </lineage>
</organism>
<dbReference type="Gene3D" id="1.25.40.10">
    <property type="entry name" value="Tetratricopeptide repeat domain"/>
    <property type="match status" value="2"/>
</dbReference>
<accession>A0AAT9GPL2</accession>
<dbReference type="PROSITE" id="PS50005">
    <property type="entry name" value="TPR"/>
    <property type="match status" value="1"/>
</dbReference>
<dbReference type="SMART" id="SM00028">
    <property type="entry name" value="TPR"/>
    <property type="match status" value="2"/>
</dbReference>
<proteinExistence type="predicted"/>
<dbReference type="SUPFAM" id="SSF48452">
    <property type="entry name" value="TPR-like"/>
    <property type="match status" value="1"/>
</dbReference>
<reference evidence="2" key="1">
    <citation type="submission" date="2024-03" db="EMBL/GenBank/DDBJ databases">
        <title>Complete genome sequence of Sulfurisphaera javensis strain KD-1.</title>
        <authorList>
            <person name="Sakai H."/>
            <person name="Nur N."/>
            <person name="Suwanto A."/>
            <person name="Kurosawa N."/>
        </authorList>
    </citation>
    <scope>NUCLEOTIDE SEQUENCE</scope>
    <source>
        <strain evidence="2">KD-1</strain>
    </source>
</reference>
<dbReference type="GeneID" id="92353659"/>
<dbReference type="EMBL" id="AP031322">
    <property type="protein sequence ID" value="BFH72783.1"/>
    <property type="molecule type" value="Genomic_DNA"/>
</dbReference>
<evidence type="ECO:0000256" key="1">
    <source>
        <dbReference type="PROSITE-ProRule" id="PRU00339"/>
    </source>
</evidence>
<gene>
    <name evidence="2" type="ORF">SJAV_07270</name>
</gene>
<dbReference type="Pfam" id="PF12895">
    <property type="entry name" value="ANAPC3"/>
    <property type="match status" value="1"/>
</dbReference>
<dbReference type="RefSeq" id="WP_369610981.1">
    <property type="nucleotide sequence ID" value="NZ_AP031322.1"/>
</dbReference>
<dbReference type="InterPro" id="IPR019734">
    <property type="entry name" value="TPR_rpt"/>
</dbReference>
<dbReference type="KEGG" id="sjv:SJAV_07270"/>
<keyword evidence="1" id="KW-0802">TPR repeat</keyword>
<sequence length="306" mass="35796">MEDSRVLERAKLLYEEYKKTRNIEKLEEAIRLLQDRKDVLSLNQLGLLYLEKGENKKAIGCFEEALKKAKSSDDKNIINFNLALALYREKDLVRAYEILRQLSNTSLKTHAQRLLAKVCLSFGDIKHVEEARAILEGFDEPNEDLIVAYIFLGRNTSNKKDYLDKAVKYAELLKNKRLLAEALISYDDKEKIERALELFRELKDVKGEARALYKLSYYKPELLYEALQKLEEAGEGTAQDKIKLLNELYKRTGIVDFLKQAISIAEKEDEYLFLARAYVELSKKENELENLRKAVMYYEEFIKKRL</sequence>
<name>A0AAT9GPL2_9CREN</name>
<feature type="repeat" description="TPR" evidence="1">
    <location>
        <begin position="39"/>
        <end position="72"/>
    </location>
</feature>
<protein>
    <submittedName>
        <fullName evidence="2">CDC27 family protein</fullName>
    </submittedName>
</protein>
<dbReference type="InterPro" id="IPR011990">
    <property type="entry name" value="TPR-like_helical_dom_sf"/>
</dbReference>